<evidence type="ECO:0000256" key="4">
    <source>
        <dbReference type="ARBA" id="ARBA00022842"/>
    </source>
</evidence>
<evidence type="ECO:0000256" key="5">
    <source>
        <dbReference type="ARBA" id="ARBA00023239"/>
    </source>
</evidence>
<keyword evidence="4" id="KW-0460">Magnesium</keyword>
<proteinExistence type="inferred from homology"/>
<keyword evidence="5" id="KW-0456">Lyase</keyword>
<evidence type="ECO:0000313" key="8">
    <source>
        <dbReference type="EMBL" id="KAJ9168993.1"/>
    </source>
</evidence>
<feature type="domain" description="Terpene synthase metal-binding" evidence="7">
    <location>
        <begin position="282"/>
        <end position="522"/>
    </location>
</feature>
<accession>A0ABQ9LN57</accession>
<gene>
    <name evidence="8" type="ORF">P3X46_020465</name>
</gene>
<keyword evidence="9" id="KW-1185">Reference proteome</keyword>
<evidence type="ECO:0000259" key="7">
    <source>
        <dbReference type="Pfam" id="PF03936"/>
    </source>
</evidence>
<dbReference type="Pfam" id="PF01397">
    <property type="entry name" value="Terpene_synth"/>
    <property type="match status" value="1"/>
</dbReference>
<dbReference type="Gene3D" id="1.10.600.10">
    <property type="entry name" value="Farnesyl Diphosphate Synthase"/>
    <property type="match status" value="1"/>
</dbReference>
<evidence type="ECO:0000256" key="1">
    <source>
        <dbReference type="ARBA" id="ARBA00001946"/>
    </source>
</evidence>
<dbReference type="EMBL" id="JARPOI010000011">
    <property type="protein sequence ID" value="KAJ9168993.1"/>
    <property type="molecule type" value="Genomic_DNA"/>
</dbReference>
<dbReference type="InterPro" id="IPR044814">
    <property type="entry name" value="Terpene_cyclase_plant_C1"/>
</dbReference>
<dbReference type="InterPro" id="IPR008930">
    <property type="entry name" value="Terpenoid_cyclase/PrenylTrfase"/>
</dbReference>
<comment type="caution">
    <text evidence="8">The sequence shown here is derived from an EMBL/GenBank/DDBJ whole genome shotgun (WGS) entry which is preliminary data.</text>
</comment>
<dbReference type="SUPFAM" id="SSF48576">
    <property type="entry name" value="Terpenoid synthases"/>
    <property type="match status" value="1"/>
</dbReference>
<dbReference type="SUPFAM" id="SSF48239">
    <property type="entry name" value="Terpenoid cyclases/Protein prenyltransferases"/>
    <property type="match status" value="1"/>
</dbReference>
<dbReference type="Proteomes" id="UP001174677">
    <property type="component" value="Chromosome 11"/>
</dbReference>
<feature type="domain" description="Terpene synthase N-terminal" evidence="6">
    <location>
        <begin position="70"/>
        <end position="214"/>
    </location>
</feature>
<dbReference type="PANTHER" id="PTHR31225">
    <property type="entry name" value="OS04G0344100 PROTEIN-RELATED"/>
    <property type="match status" value="1"/>
</dbReference>
<name>A0ABQ9LN57_HEVBR</name>
<dbReference type="PANTHER" id="PTHR31225:SF0">
    <property type="entry name" value="S-(+)-LINALOOL SYNTHASE, CHLOROPLASTIC"/>
    <property type="match status" value="1"/>
</dbReference>
<keyword evidence="3" id="KW-0479">Metal-binding</keyword>
<dbReference type="Gene3D" id="1.50.10.130">
    <property type="entry name" value="Terpene synthase, N-terminal domain"/>
    <property type="match status" value="1"/>
</dbReference>
<dbReference type="Pfam" id="PF03936">
    <property type="entry name" value="Terpene_synth_C"/>
    <property type="match status" value="1"/>
</dbReference>
<dbReference type="InterPro" id="IPR008949">
    <property type="entry name" value="Isoprenoid_synthase_dom_sf"/>
</dbReference>
<organism evidence="8 9">
    <name type="scientific">Hevea brasiliensis</name>
    <name type="common">Para rubber tree</name>
    <name type="synonym">Siphonia brasiliensis</name>
    <dbReference type="NCBI Taxonomy" id="3981"/>
    <lineage>
        <taxon>Eukaryota</taxon>
        <taxon>Viridiplantae</taxon>
        <taxon>Streptophyta</taxon>
        <taxon>Embryophyta</taxon>
        <taxon>Tracheophyta</taxon>
        <taxon>Spermatophyta</taxon>
        <taxon>Magnoliopsida</taxon>
        <taxon>eudicotyledons</taxon>
        <taxon>Gunneridae</taxon>
        <taxon>Pentapetalae</taxon>
        <taxon>rosids</taxon>
        <taxon>fabids</taxon>
        <taxon>Malpighiales</taxon>
        <taxon>Euphorbiaceae</taxon>
        <taxon>Crotonoideae</taxon>
        <taxon>Micrandreae</taxon>
        <taxon>Hevea</taxon>
    </lineage>
</organism>
<dbReference type="SFLD" id="SFLDG01019">
    <property type="entry name" value="Terpene_Cyclase_Like_1_C_Termi"/>
    <property type="match status" value="1"/>
</dbReference>
<dbReference type="CDD" id="cd00684">
    <property type="entry name" value="Terpene_cyclase_plant_C1"/>
    <property type="match status" value="1"/>
</dbReference>
<dbReference type="InterPro" id="IPR034741">
    <property type="entry name" value="Terpene_cyclase-like_1_C"/>
</dbReference>
<comment type="similarity">
    <text evidence="2">Belongs to the terpene synthase family.</text>
</comment>
<evidence type="ECO:0000259" key="6">
    <source>
        <dbReference type="Pfam" id="PF01397"/>
    </source>
</evidence>
<reference evidence="8" key="1">
    <citation type="journal article" date="2023" name="Plant Biotechnol. J.">
        <title>Chromosome-level wild Hevea brasiliensis genome provides new tools for genomic-assisted breeding and valuable loci to elevate rubber yield.</title>
        <authorList>
            <person name="Cheng H."/>
            <person name="Song X."/>
            <person name="Hu Y."/>
            <person name="Wu T."/>
            <person name="Yang Q."/>
            <person name="An Z."/>
            <person name="Feng S."/>
            <person name="Deng Z."/>
            <person name="Wu W."/>
            <person name="Zeng X."/>
            <person name="Tu M."/>
            <person name="Wang X."/>
            <person name="Huang H."/>
        </authorList>
    </citation>
    <scope>NUCLEOTIDE SEQUENCE</scope>
    <source>
        <strain evidence="8">MT/VB/25A 57/8</strain>
    </source>
</reference>
<comment type="cofactor">
    <cofactor evidence="1">
        <name>Mg(2+)</name>
        <dbReference type="ChEBI" id="CHEBI:18420"/>
    </cofactor>
</comment>
<evidence type="ECO:0000313" key="9">
    <source>
        <dbReference type="Proteomes" id="UP001174677"/>
    </source>
</evidence>
<dbReference type="InterPro" id="IPR001906">
    <property type="entry name" value="Terpene_synth_N"/>
</dbReference>
<evidence type="ECO:0000256" key="2">
    <source>
        <dbReference type="ARBA" id="ARBA00006333"/>
    </source>
</evidence>
<sequence length="577" mass="66720">MAFSSKATFISSPIPFPQNRTPKCFNQIDFKTAIVPENWSITQENTLPSTSSNHLVYLTDEQPCIIKDDFHIKNHHTKLKALKHMLSKEREDAFEGLAMVDAIQRLGIEYHFQEEIDSILERHHMIHSTNNYNDLHEAALRFRLLRQEGYHVLAGVFDNFKDREGKFKQNLNYDIKGLLGLYEASQLTIGGEDILDEAGDYSYRLLNSWATQLDYNQARAIKDTLDYPHHKSLARFMAKHFIRDFQGGNVWMNELQQLAKLDFMKIQSQYQQEILQVSRWWKDLGLSKELKFARNQPLKWYIWSMATLIDPSWSEQRIDLTKPISFIYLIDDIFDVHGTLDGLISFTEVIKRWDIAAAEQLPDYMKTCFKALDNVTNEISYKVYKQHGWNPVDSLRKTWASLCDAFLVEARWFASGHLPSAEEYLENGIVSSGVHVVLVHIFFLLGHGLTKEAVELVDSNPAIISSSAKILRLWDDLGSAKDEDQDGHDGSYVECYMKEYKGCSVENARKQVTHMISDAWKQLNQECLFQKSFSSTFTKACLNLARMVPLMYNYDDNQRLPVLEHHVKSLFTESASL</sequence>
<dbReference type="InterPro" id="IPR005630">
    <property type="entry name" value="Terpene_synthase_metal-bd"/>
</dbReference>
<protein>
    <submittedName>
        <fullName evidence="8">Uncharacterized protein</fullName>
    </submittedName>
</protein>
<dbReference type="InterPro" id="IPR050148">
    <property type="entry name" value="Terpene_synthase-like"/>
</dbReference>
<dbReference type="SFLD" id="SFLDS00005">
    <property type="entry name" value="Isoprenoid_Synthase_Type_I"/>
    <property type="match status" value="1"/>
</dbReference>
<dbReference type="InterPro" id="IPR036965">
    <property type="entry name" value="Terpene_synth_N_sf"/>
</dbReference>
<evidence type="ECO:0000256" key="3">
    <source>
        <dbReference type="ARBA" id="ARBA00022723"/>
    </source>
</evidence>